<proteinExistence type="predicted"/>
<dbReference type="RefSeq" id="WP_200505127.1">
    <property type="nucleotide sequence ID" value="NZ_JAEHFX010000002.1"/>
</dbReference>
<gene>
    <name evidence="1" type="ORF">I5M27_05245</name>
</gene>
<comment type="caution">
    <text evidence="1">The sequence shown here is derived from an EMBL/GenBank/DDBJ whole genome shotgun (WGS) entry which is preliminary data.</text>
</comment>
<sequence length="132" mass="15433">MLLLHEYPFLKIEVDEKTATLIMSWNGKFTSMQYREATLNCVEAVKQFNLKNWLADTSKIGEIKTQDQDWTNENILIPISDLGVKKVALIIPEDVYNHLAISSIMVKGKSRFRFESQYFVQKREAVEWFAKK</sequence>
<reference evidence="1 2" key="1">
    <citation type="submission" date="2020-12" db="EMBL/GenBank/DDBJ databases">
        <title>Bacterial novel species Adhaeribacter sp. BT258 isolated from soil.</title>
        <authorList>
            <person name="Jung H.-Y."/>
        </authorList>
    </citation>
    <scope>NUCLEOTIDE SEQUENCE [LARGE SCALE GENOMIC DNA]</scope>
    <source>
        <strain evidence="1 2">BT258</strain>
    </source>
</reference>
<dbReference type="EMBL" id="JAEHFX010000002">
    <property type="protein sequence ID" value="MBK0402379.1"/>
    <property type="molecule type" value="Genomic_DNA"/>
</dbReference>
<accession>A0ABS1BYZ3</accession>
<evidence type="ECO:0008006" key="3">
    <source>
        <dbReference type="Google" id="ProtNLM"/>
    </source>
</evidence>
<protein>
    <recommendedName>
        <fullName evidence="3">STAS/SEC14 domain-containing protein</fullName>
    </recommendedName>
</protein>
<evidence type="ECO:0000313" key="2">
    <source>
        <dbReference type="Proteomes" id="UP000644147"/>
    </source>
</evidence>
<evidence type="ECO:0000313" key="1">
    <source>
        <dbReference type="EMBL" id="MBK0402379.1"/>
    </source>
</evidence>
<dbReference type="Proteomes" id="UP000644147">
    <property type="component" value="Unassembled WGS sequence"/>
</dbReference>
<organism evidence="1 2">
    <name type="scientific">Adhaeribacter terrigena</name>
    <dbReference type="NCBI Taxonomy" id="2793070"/>
    <lineage>
        <taxon>Bacteria</taxon>
        <taxon>Pseudomonadati</taxon>
        <taxon>Bacteroidota</taxon>
        <taxon>Cytophagia</taxon>
        <taxon>Cytophagales</taxon>
        <taxon>Hymenobacteraceae</taxon>
        <taxon>Adhaeribacter</taxon>
    </lineage>
</organism>
<name>A0ABS1BYZ3_9BACT</name>
<keyword evidence="2" id="KW-1185">Reference proteome</keyword>